<dbReference type="RefSeq" id="WP_123931436.1">
    <property type="nucleotide sequence ID" value="NZ_JBPSDP010000011.1"/>
</dbReference>
<feature type="DNA-binding region" description="H-T-H motif" evidence="4">
    <location>
        <begin position="35"/>
        <end position="54"/>
    </location>
</feature>
<reference evidence="6 7" key="1">
    <citation type="submission" date="2018-11" db="EMBL/GenBank/DDBJ databases">
        <title>Draft genome sequence of Gordonia sp. RS15-1S isolated from rice stems.</title>
        <authorList>
            <person name="Muangham S."/>
        </authorList>
    </citation>
    <scope>NUCLEOTIDE SEQUENCE [LARGE SCALE GENOMIC DNA]</scope>
    <source>
        <strain evidence="6 7">RS15-1S</strain>
    </source>
</reference>
<dbReference type="Proteomes" id="UP000267536">
    <property type="component" value="Unassembled WGS sequence"/>
</dbReference>
<keyword evidence="3" id="KW-0804">Transcription</keyword>
<keyword evidence="2 4" id="KW-0238">DNA-binding</keyword>
<dbReference type="Pfam" id="PF16914">
    <property type="entry name" value="TetR_C_12"/>
    <property type="match status" value="1"/>
</dbReference>
<gene>
    <name evidence="6" type="ORF">EF294_14945</name>
</gene>
<proteinExistence type="predicted"/>
<dbReference type="PANTHER" id="PTHR30055:SF146">
    <property type="entry name" value="HTH-TYPE TRANSCRIPTIONAL DUAL REGULATOR CECR"/>
    <property type="match status" value="1"/>
</dbReference>
<keyword evidence="7" id="KW-1185">Reference proteome</keyword>
<evidence type="ECO:0000259" key="5">
    <source>
        <dbReference type="PROSITE" id="PS50977"/>
    </source>
</evidence>
<evidence type="ECO:0000313" key="6">
    <source>
        <dbReference type="EMBL" id="RPA58485.1"/>
    </source>
</evidence>
<dbReference type="Pfam" id="PF00440">
    <property type="entry name" value="TetR_N"/>
    <property type="match status" value="1"/>
</dbReference>
<dbReference type="InterPro" id="IPR011075">
    <property type="entry name" value="TetR_C"/>
</dbReference>
<dbReference type="SUPFAM" id="SSF48498">
    <property type="entry name" value="Tetracyclin repressor-like, C-terminal domain"/>
    <property type="match status" value="1"/>
</dbReference>
<dbReference type="InterPro" id="IPR001647">
    <property type="entry name" value="HTH_TetR"/>
</dbReference>
<name>A0A3N4G833_9ACTN</name>
<dbReference type="GO" id="GO:0000976">
    <property type="term" value="F:transcription cis-regulatory region binding"/>
    <property type="evidence" value="ECO:0007669"/>
    <property type="project" value="TreeGrafter"/>
</dbReference>
<evidence type="ECO:0000313" key="7">
    <source>
        <dbReference type="Proteomes" id="UP000267536"/>
    </source>
</evidence>
<accession>A0A3N4G833</accession>
<dbReference type="PANTHER" id="PTHR30055">
    <property type="entry name" value="HTH-TYPE TRANSCRIPTIONAL REGULATOR RUTR"/>
    <property type="match status" value="1"/>
</dbReference>
<dbReference type="InterPro" id="IPR050109">
    <property type="entry name" value="HTH-type_TetR-like_transc_reg"/>
</dbReference>
<dbReference type="InterPro" id="IPR009057">
    <property type="entry name" value="Homeodomain-like_sf"/>
</dbReference>
<dbReference type="EMBL" id="RKMH01000011">
    <property type="protein sequence ID" value="RPA58485.1"/>
    <property type="molecule type" value="Genomic_DNA"/>
</dbReference>
<feature type="domain" description="HTH tetR-type" evidence="5">
    <location>
        <begin position="13"/>
        <end position="72"/>
    </location>
</feature>
<keyword evidence="1" id="KW-0805">Transcription regulation</keyword>
<dbReference type="InterPro" id="IPR036271">
    <property type="entry name" value="Tet_transcr_reg_TetR-rel_C_sf"/>
</dbReference>
<evidence type="ECO:0000256" key="2">
    <source>
        <dbReference type="ARBA" id="ARBA00023125"/>
    </source>
</evidence>
<organism evidence="6 7">
    <name type="scientific">Gordonia oryzae</name>
    <dbReference type="NCBI Taxonomy" id="2487349"/>
    <lineage>
        <taxon>Bacteria</taxon>
        <taxon>Bacillati</taxon>
        <taxon>Actinomycetota</taxon>
        <taxon>Actinomycetes</taxon>
        <taxon>Mycobacteriales</taxon>
        <taxon>Gordoniaceae</taxon>
        <taxon>Gordonia</taxon>
    </lineage>
</organism>
<evidence type="ECO:0000256" key="1">
    <source>
        <dbReference type="ARBA" id="ARBA00023015"/>
    </source>
</evidence>
<protein>
    <submittedName>
        <fullName evidence="6">TetR family transcriptional regulator</fullName>
    </submittedName>
</protein>
<evidence type="ECO:0000256" key="3">
    <source>
        <dbReference type="ARBA" id="ARBA00023163"/>
    </source>
</evidence>
<comment type="caution">
    <text evidence="6">The sequence shown here is derived from an EMBL/GenBank/DDBJ whole genome shotgun (WGS) entry which is preliminary data.</text>
</comment>
<sequence length="214" mass="23153">MTATRRASREAGKATRRTLLRAAGEVFTEFGETASVAQICARANAFPNQVTYYFGSKEQLFVEVACAAVLRAGWHAEQAAASATTVRGYTRTLVETLLGPQSRNVELFTTAMLLVSRRTDLRPHITETLSTLHDRGEAALLDTLVRTGWQLRAENGVEARAFWSAIFGLTVQHAATGDELGTSVAEAVTILFTNMGIPDSVLDRPLTPTGRASP</sequence>
<dbReference type="Gene3D" id="1.10.357.10">
    <property type="entry name" value="Tetracycline Repressor, domain 2"/>
    <property type="match status" value="1"/>
</dbReference>
<dbReference type="AlphaFoldDB" id="A0A3N4G833"/>
<dbReference type="PROSITE" id="PS50977">
    <property type="entry name" value="HTH_TETR_2"/>
    <property type="match status" value="1"/>
</dbReference>
<dbReference type="GO" id="GO:0003700">
    <property type="term" value="F:DNA-binding transcription factor activity"/>
    <property type="evidence" value="ECO:0007669"/>
    <property type="project" value="TreeGrafter"/>
</dbReference>
<dbReference type="OrthoDB" id="2356263at2"/>
<evidence type="ECO:0000256" key="4">
    <source>
        <dbReference type="PROSITE-ProRule" id="PRU00335"/>
    </source>
</evidence>
<dbReference type="SUPFAM" id="SSF46689">
    <property type="entry name" value="Homeodomain-like"/>
    <property type="match status" value="1"/>
</dbReference>